<dbReference type="SUPFAM" id="SSF55166">
    <property type="entry name" value="Hedgehog/DD-peptidase"/>
    <property type="match status" value="1"/>
</dbReference>
<evidence type="ECO:0000256" key="1">
    <source>
        <dbReference type="SAM" id="MobiDB-lite"/>
    </source>
</evidence>
<organism evidence="3 4">
    <name type="scientific">Microlunatus elymi</name>
    <dbReference type="NCBI Taxonomy" id="2596828"/>
    <lineage>
        <taxon>Bacteria</taxon>
        <taxon>Bacillati</taxon>
        <taxon>Actinomycetota</taxon>
        <taxon>Actinomycetes</taxon>
        <taxon>Propionibacteriales</taxon>
        <taxon>Propionibacteriaceae</taxon>
        <taxon>Microlunatus</taxon>
    </lineage>
</organism>
<feature type="compositionally biased region" description="Low complexity" evidence="1">
    <location>
        <begin position="133"/>
        <end position="156"/>
    </location>
</feature>
<dbReference type="Proteomes" id="UP000319263">
    <property type="component" value="Chromosome"/>
</dbReference>
<name>A0A516PUB2_9ACTN</name>
<keyword evidence="4" id="KW-1185">Reference proteome</keyword>
<feature type="domain" description="Peptidase M15C" evidence="2">
    <location>
        <begin position="470"/>
        <end position="551"/>
    </location>
</feature>
<dbReference type="OrthoDB" id="9799970at2"/>
<protein>
    <recommendedName>
        <fullName evidence="2">Peptidase M15C domain-containing protein</fullName>
    </recommendedName>
</protein>
<gene>
    <name evidence="3" type="ORF">FOE78_01295</name>
</gene>
<sequence>MIAQQYSRFLTTMEERTWPAAPIRAGSDCRTTGPHCGSLLTMLRLTRVAVAGAIVTLTVAVPPAFGEPTDSPSPSPTPGVTPAAATPATRSPSPEASRSPSPSDTQASPTTSPSTETSGPQSAPSTGKPSKPPTASASTSATPSSPTSKTPAAKSAEPMAKAQATTKRSVSLRVSAVDTPIKGRFFQDIGSYGFSGTVSGATTGQKVEVWWAKSTGGWQRLISTTAKSSGSWSVNKITRGPGIRRFRATLGGNPSSSGVVHSGEVKINIENAYPKVNQPPSSVDSLSSPTISGTVFPARAGVLMHFRVKSGKDFHDKATMRTDSKGRFGFTFSTGKGDLRSYYLRAVYWDARGKFWEGGNVVKVTRSRVLNAKVTKTTAADVAKTYRAGCPVGPSKLRTIKMNYEGFDHKMHRGVMIVRSDRVDSVIASFNKSLGKSIRRMDNPNLWGGNDPKQMEADNTSAFNCRKVTGNPYAQSPHSYGIAIDINTRENPYRDVNGKWWPKSGKAYIKRTPFRQGMLTKSSGLTKQLRSRGYFWGGLWNPGRDYQHFEYDK</sequence>
<dbReference type="InterPro" id="IPR009045">
    <property type="entry name" value="Zn_M74/Hedgehog-like"/>
</dbReference>
<dbReference type="InterPro" id="IPR039561">
    <property type="entry name" value="Peptidase_M15C"/>
</dbReference>
<dbReference type="Pfam" id="PF13539">
    <property type="entry name" value="Peptidase_M15_4"/>
    <property type="match status" value="1"/>
</dbReference>
<dbReference type="EMBL" id="CP041692">
    <property type="protein sequence ID" value="QDP94732.1"/>
    <property type="molecule type" value="Genomic_DNA"/>
</dbReference>
<dbReference type="KEGG" id="mik:FOE78_01295"/>
<accession>A0A516PUB2</accession>
<feature type="compositionally biased region" description="Low complexity" evidence="1">
    <location>
        <begin position="80"/>
        <end position="122"/>
    </location>
</feature>
<evidence type="ECO:0000313" key="4">
    <source>
        <dbReference type="Proteomes" id="UP000319263"/>
    </source>
</evidence>
<feature type="region of interest" description="Disordered" evidence="1">
    <location>
        <begin position="66"/>
        <end position="171"/>
    </location>
</feature>
<evidence type="ECO:0000313" key="3">
    <source>
        <dbReference type="EMBL" id="QDP94732.1"/>
    </source>
</evidence>
<dbReference type="GO" id="GO:0008233">
    <property type="term" value="F:peptidase activity"/>
    <property type="evidence" value="ECO:0007669"/>
    <property type="project" value="InterPro"/>
</dbReference>
<evidence type="ECO:0000259" key="2">
    <source>
        <dbReference type="Pfam" id="PF13539"/>
    </source>
</evidence>
<dbReference type="Gene3D" id="3.30.1380.10">
    <property type="match status" value="1"/>
</dbReference>
<proteinExistence type="predicted"/>
<reference evidence="3 4" key="1">
    <citation type="submission" date="2019-07" db="EMBL/GenBank/DDBJ databases">
        <title>Microlunatus dokdonensis sp. nov. isolated from the rhizospheric soil of the wild plant Elymus tsukushiensis.</title>
        <authorList>
            <person name="Ghim S.-Y."/>
            <person name="Hwang Y.-J."/>
            <person name="Son J.-S."/>
            <person name="Shin J.-H."/>
        </authorList>
    </citation>
    <scope>NUCLEOTIDE SEQUENCE [LARGE SCALE GENOMIC DNA]</scope>
    <source>
        <strain evidence="3 4">KUDC0627</strain>
    </source>
</reference>
<dbReference type="AlphaFoldDB" id="A0A516PUB2"/>